<keyword evidence="1" id="KW-0479">Metal-binding</keyword>
<dbReference type="AlphaFoldDB" id="A0A6G1CBF1"/>
<dbReference type="InterPro" id="IPR005162">
    <property type="entry name" value="Retrotrans_gag_dom"/>
</dbReference>
<feature type="compositionally biased region" description="Pro residues" evidence="2">
    <location>
        <begin position="185"/>
        <end position="200"/>
    </location>
</feature>
<dbReference type="EMBL" id="SPHZ02000010">
    <property type="protein sequence ID" value="KAF0897327.1"/>
    <property type="molecule type" value="Genomic_DNA"/>
</dbReference>
<dbReference type="InterPro" id="IPR032567">
    <property type="entry name" value="RTL1-rel"/>
</dbReference>
<dbReference type="Gene3D" id="4.10.60.10">
    <property type="entry name" value="Zinc finger, CCHC-type"/>
    <property type="match status" value="1"/>
</dbReference>
<name>A0A6G1CBF1_9ORYZ</name>
<comment type="caution">
    <text evidence="4">The sequence shown here is derived from an EMBL/GenBank/DDBJ whole genome shotgun (WGS) entry which is preliminary data.</text>
</comment>
<dbReference type="InterPro" id="IPR001878">
    <property type="entry name" value="Znf_CCHC"/>
</dbReference>
<keyword evidence="1" id="KW-0863">Zinc-finger</keyword>
<evidence type="ECO:0000256" key="2">
    <source>
        <dbReference type="SAM" id="MobiDB-lite"/>
    </source>
</evidence>
<dbReference type="Proteomes" id="UP000479710">
    <property type="component" value="Unassembled WGS sequence"/>
</dbReference>
<dbReference type="PANTHER" id="PTHR15503">
    <property type="entry name" value="LDOC1 RELATED"/>
    <property type="match status" value="1"/>
</dbReference>
<keyword evidence="1" id="KW-0862">Zinc</keyword>
<evidence type="ECO:0000313" key="4">
    <source>
        <dbReference type="EMBL" id="KAF0897327.1"/>
    </source>
</evidence>
<dbReference type="OrthoDB" id="2369050at2759"/>
<dbReference type="PANTHER" id="PTHR15503:SF42">
    <property type="entry name" value="ZINC FINGER, CCHC-TYPE, RETROTRANSPOSON GAG DOMAIN, ASPARTIC PEPTIDASE DOMAIN PROTEIN-RELATED"/>
    <property type="match status" value="1"/>
</dbReference>
<feature type="region of interest" description="Disordered" evidence="2">
    <location>
        <begin position="147"/>
        <end position="208"/>
    </location>
</feature>
<feature type="domain" description="CCHC-type" evidence="3">
    <location>
        <begin position="213"/>
        <end position="229"/>
    </location>
</feature>
<sequence length="254" mass="28790">MERKLEITQCSDGEKVCFTVQQLEGATLDWYENLRGGLDDPETLTFEEFCVAFRDYYVPAGIKELKKEEFRTLQEDNKTVQQYLTQFTTLASYALEDVARDADRQRHFLKGLNSGLKVGLIAHDFSSFQSLVNKTLLLEEERRKLGEDHKRIMSQNTGSPSQRQRGMFPQYSRQTATPQSRTVPQMPPPNTQTPRPPNPVQPMQGVGSQPYTRRCYNCKDPGHLTNNCPHPRNITPVKFNLGNTPAKTPAPGAG</sequence>
<dbReference type="PROSITE" id="PS50158">
    <property type="entry name" value="ZF_CCHC"/>
    <property type="match status" value="1"/>
</dbReference>
<feature type="compositionally biased region" description="Polar residues" evidence="2">
    <location>
        <begin position="153"/>
        <end position="164"/>
    </location>
</feature>
<gene>
    <name evidence="4" type="ORF">E2562_036125</name>
</gene>
<keyword evidence="5" id="KW-1185">Reference proteome</keyword>
<feature type="compositionally biased region" description="Polar residues" evidence="2">
    <location>
        <begin position="171"/>
        <end position="182"/>
    </location>
</feature>
<dbReference type="InterPro" id="IPR036875">
    <property type="entry name" value="Znf_CCHC_sf"/>
</dbReference>
<evidence type="ECO:0000256" key="1">
    <source>
        <dbReference type="PROSITE-ProRule" id="PRU00047"/>
    </source>
</evidence>
<dbReference type="Pfam" id="PF03732">
    <property type="entry name" value="Retrotrans_gag"/>
    <property type="match status" value="1"/>
</dbReference>
<dbReference type="GO" id="GO:0003676">
    <property type="term" value="F:nucleic acid binding"/>
    <property type="evidence" value="ECO:0007669"/>
    <property type="project" value="InterPro"/>
</dbReference>
<organism evidence="4 5">
    <name type="scientific">Oryza meyeriana var. granulata</name>
    <dbReference type="NCBI Taxonomy" id="110450"/>
    <lineage>
        <taxon>Eukaryota</taxon>
        <taxon>Viridiplantae</taxon>
        <taxon>Streptophyta</taxon>
        <taxon>Embryophyta</taxon>
        <taxon>Tracheophyta</taxon>
        <taxon>Spermatophyta</taxon>
        <taxon>Magnoliopsida</taxon>
        <taxon>Liliopsida</taxon>
        <taxon>Poales</taxon>
        <taxon>Poaceae</taxon>
        <taxon>BOP clade</taxon>
        <taxon>Oryzoideae</taxon>
        <taxon>Oryzeae</taxon>
        <taxon>Oryzinae</taxon>
        <taxon>Oryza</taxon>
        <taxon>Oryza meyeriana</taxon>
    </lineage>
</organism>
<evidence type="ECO:0000313" key="5">
    <source>
        <dbReference type="Proteomes" id="UP000479710"/>
    </source>
</evidence>
<accession>A0A6G1CBF1</accession>
<dbReference type="SMART" id="SM00343">
    <property type="entry name" value="ZnF_C2HC"/>
    <property type="match status" value="1"/>
</dbReference>
<dbReference type="GO" id="GO:0008270">
    <property type="term" value="F:zinc ion binding"/>
    <property type="evidence" value="ECO:0007669"/>
    <property type="project" value="UniProtKB-KW"/>
</dbReference>
<dbReference type="SUPFAM" id="SSF57756">
    <property type="entry name" value="Retrovirus zinc finger-like domains"/>
    <property type="match status" value="1"/>
</dbReference>
<reference evidence="4 5" key="1">
    <citation type="submission" date="2019-11" db="EMBL/GenBank/DDBJ databases">
        <title>Whole genome sequence of Oryza granulata.</title>
        <authorList>
            <person name="Li W."/>
        </authorList>
    </citation>
    <scope>NUCLEOTIDE SEQUENCE [LARGE SCALE GENOMIC DNA]</scope>
    <source>
        <strain evidence="5">cv. Menghai</strain>
        <tissue evidence="4">Leaf</tissue>
    </source>
</reference>
<dbReference type="Pfam" id="PF00098">
    <property type="entry name" value="zf-CCHC"/>
    <property type="match status" value="1"/>
</dbReference>
<evidence type="ECO:0000259" key="3">
    <source>
        <dbReference type="PROSITE" id="PS50158"/>
    </source>
</evidence>
<protein>
    <recommendedName>
        <fullName evidence="3">CCHC-type domain-containing protein</fullName>
    </recommendedName>
</protein>
<proteinExistence type="predicted"/>